<dbReference type="EMBL" id="FTNT01000007">
    <property type="protein sequence ID" value="SIS09662.1"/>
    <property type="molecule type" value="Genomic_DNA"/>
</dbReference>
<dbReference type="SUPFAM" id="SSF52733">
    <property type="entry name" value="Nicotinate mononucleotide:5,6-dimethylbenzimidazole phosphoribosyltransferase (CobT)"/>
    <property type="match status" value="1"/>
</dbReference>
<dbReference type="UniPathway" id="UPA00148">
    <property type="reaction ID" value="UER00236"/>
</dbReference>
<dbReference type="InterPro" id="IPR003203">
    <property type="entry name" value="CobU/CobP"/>
</dbReference>
<dbReference type="NCBIfam" id="TIGR03160">
    <property type="entry name" value="cobT_DBIPRT"/>
    <property type="match status" value="1"/>
</dbReference>
<dbReference type="Pfam" id="PF02277">
    <property type="entry name" value="DBI_PRT"/>
    <property type="match status" value="1"/>
</dbReference>
<comment type="similarity">
    <text evidence="3 11">Belongs to the CobT family.</text>
</comment>
<dbReference type="PANTHER" id="PTHR43463:SF1">
    <property type="entry name" value="NICOTINATE-NUCLEOTIDE--DIMETHYLBENZIMIDAZOLE PHOSPHORIBOSYLTRANSFERASE"/>
    <property type="match status" value="1"/>
</dbReference>
<evidence type="ECO:0000256" key="11">
    <source>
        <dbReference type="HAMAP-Rule" id="MF_00230"/>
    </source>
</evidence>
<gene>
    <name evidence="11" type="primary">cobT</name>
    <name evidence="13" type="ORF">SAMN05445060_2668</name>
</gene>
<evidence type="ECO:0000256" key="4">
    <source>
        <dbReference type="ARBA" id="ARBA00011991"/>
    </source>
</evidence>
<evidence type="ECO:0000256" key="9">
    <source>
        <dbReference type="ARBA" id="ARBA00030686"/>
    </source>
</evidence>
<dbReference type="FunFam" id="3.40.50.10210:FF:000001">
    <property type="entry name" value="Nicotinate-nucleotide--dimethylbenzimidazole phosphoribosyltransferase"/>
    <property type="match status" value="1"/>
</dbReference>
<dbReference type="Gene3D" id="3.40.50.10210">
    <property type="match status" value="1"/>
</dbReference>
<evidence type="ECO:0000256" key="5">
    <source>
        <dbReference type="ARBA" id="ARBA00015486"/>
    </source>
</evidence>
<evidence type="ECO:0000256" key="3">
    <source>
        <dbReference type="ARBA" id="ARBA00007110"/>
    </source>
</evidence>
<dbReference type="CDD" id="cd00544">
    <property type="entry name" value="CobU"/>
    <property type="match status" value="1"/>
</dbReference>
<evidence type="ECO:0000256" key="8">
    <source>
        <dbReference type="ARBA" id="ARBA00022679"/>
    </source>
</evidence>
<evidence type="ECO:0000256" key="6">
    <source>
        <dbReference type="ARBA" id="ARBA00022573"/>
    </source>
</evidence>
<proteinExistence type="inferred from homology"/>
<evidence type="ECO:0000256" key="1">
    <source>
        <dbReference type="ARBA" id="ARBA00002197"/>
    </source>
</evidence>
<evidence type="ECO:0000313" key="14">
    <source>
        <dbReference type="Proteomes" id="UP000186218"/>
    </source>
</evidence>
<comment type="function">
    <text evidence="1 11">Catalyzes the synthesis of alpha-ribazole-5'-phosphate from nicotinate mononucleotide (NAMN) and 5,6-dimethylbenzimidazole (DMB).</text>
</comment>
<dbReference type="GO" id="GO:0009236">
    <property type="term" value="P:cobalamin biosynthetic process"/>
    <property type="evidence" value="ECO:0007669"/>
    <property type="project" value="UniProtKB-UniRule"/>
</dbReference>
<keyword evidence="7 11" id="KW-0328">Glycosyltransferase</keyword>
<dbReference type="CDD" id="cd02439">
    <property type="entry name" value="DMB-PRT_CobT"/>
    <property type="match status" value="1"/>
</dbReference>
<feature type="compositionally biased region" description="Polar residues" evidence="12">
    <location>
        <begin position="199"/>
        <end position="214"/>
    </location>
</feature>
<dbReference type="EC" id="2.4.2.21" evidence="4 11"/>
<dbReference type="Pfam" id="PF02283">
    <property type="entry name" value="CobU"/>
    <property type="match status" value="1"/>
</dbReference>
<dbReference type="AlphaFoldDB" id="A0A1N7GAV5"/>
<dbReference type="Gene3D" id="1.10.1610.10">
    <property type="match status" value="1"/>
</dbReference>
<sequence length="595" mass="61221">MRTLVLGGIRSGKSAYAESLVASDGPVRYLATATAPQTGDPDWTSRITTHRERRPSGWVTVETTDPAAELRAHPGSPTLLDDLGGWLTGHLDSTGGWETEHLDLRPQFDDLCAAVSGVSGDLVLVSSEVGLGLVAPTPVGRRYQDLLGELNSAVAAVCDRVVLLVAGRVLEMSDNGAPTPHRAPDVVHASAVSPVEASPPQSSTATSGTDEQTVASNGHRIGAEPIVYGDEPAGAASVVPTFGPVTPPSREHADAARDRQTRLTKPAGSLGRLEEISVWAASCQRTDPPAPFTAPTVVVFAGDHGVARRGVSAYPPEVTAQMVANIVAGGAAVNVFAEQTGATVRVEDLGVDAETPEAVRRFKVRHSSGDLRTEDALSADETARAVTAGRDIADDLIDSGVDLLIAGDMGIGNTTPAAVLIGTITDNEPVVVVGRGTGIDDATWIRKTAAIRDGMRRARPHVGDPQRLLQTVAGADIAAMAGFLAQAAARATPVILDGVVVGAAALVADALAPGARDWWLAGHLSAEPAHRIALDRLDLTPVLELSMRLGEGSGALTALPIVQSAVAALSRMATFDGAGVSTAGVTAADATTASH</sequence>
<dbReference type="HAMAP" id="MF_00230">
    <property type="entry name" value="CobT"/>
    <property type="match status" value="1"/>
</dbReference>
<dbReference type="InterPro" id="IPR023195">
    <property type="entry name" value="Nict_dMeBzImd_PRibTrfase_N"/>
</dbReference>
<dbReference type="Gene3D" id="3.40.50.300">
    <property type="entry name" value="P-loop containing nucleotide triphosphate hydrolases"/>
    <property type="match status" value="1"/>
</dbReference>
<dbReference type="SUPFAM" id="SSF52540">
    <property type="entry name" value="P-loop containing nucleoside triphosphate hydrolases"/>
    <property type="match status" value="1"/>
</dbReference>
<dbReference type="RefSeq" id="WP_143690343.1">
    <property type="nucleotide sequence ID" value="NZ_FTNT01000007.1"/>
</dbReference>
<comment type="pathway">
    <text evidence="2 11">Nucleoside biosynthesis; alpha-ribazole biosynthesis; alpha-ribazole from 5,6-dimethylbenzimidazole: step 1/2.</text>
</comment>
<organism evidence="13 14">
    <name type="scientific">Williamsia sterculiae</name>
    <dbReference type="NCBI Taxonomy" id="1344003"/>
    <lineage>
        <taxon>Bacteria</taxon>
        <taxon>Bacillati</taxon>
        <taxon>Actinomycetota</taxon>
        <taxon>Actinomycetes</taxon>
        <taxon>Mycobacteriales</taxon>
        <taxon>Nocardiaceae</taxon>
        <taxon>Williamsia</taxon>
    </lineage>
</organism>
<dbReference type="InterPro" id="IPR036087">
    <property type="entry name" value="Nict_dMeBzImd_PRibTrfase_sf"/>
</dbReference>
<protein>
    <recommendedName>
        <fullName evidence="5 11">Nicotinate-nucleotide--dimethylbenzimidazole phosphoribosyltransferase</fullName>
        <shortName evidence="11">NN:DBI PRT</shortName>
        <ecNumber evidence="4 11">2.4.2.21</ecNumber>
    </recommendedName>
    <alternativeName>
        <fullName evidence="9 11">N(1)-alpha-phosphoribosyltransferase</fullName>
    </alternativeName>
</protein>
<evidence type="ECO:0000256" key="10">
    <source>
        <dbReference type="ARBA" id="ARBA00047340"/>
    </source>
</evidence>
<reference evidence="13 14" key="1">
    <citation type="submission" date="2017-01" db="EMBL/GenBank/DDBJ databases">
        <authorList>
            <person name="Mah S.A."/>
            <person name="Swanson W.J."/>
            <person name="Moy G.W."/>
            <person name="Vacquier V.D."/>
        </authorList>
    </citation>
    <scope>NUCLEOTIDE SEQUENCE [LARGE SCALE GENOMIC DNA]</scope>
    <source>
        <strain evidence="13 14">CPCC 203464</strain>
    </source>
</reference>
<keyword evidence="13" id="KW-0418">Kinase</keyword>
<dbReference type="GO" id="GO:0000166">
    <property type="term" value="F:nucleotide binding"/>
    <property type="evidence" value="ECO:0007669"/>
    <property type="project" value="InterPro"/>
</dbReference>
<dbReference type="GO" id="GO:0016779">
    <property type="term" value="F:nucleotidyltransferase activity"/>
    <property type="evidence" value="ECO:0007669"/>
    <property type="project" value="UniProtKB-KW"/>
</dbReference>
<dbReference type="OrthoDB" id="9781491at2"/>
<keyword evidence="6 11" id="KW-0169">Cobalamin biosynthesis</keyword>
<accession>A0A1N7GAV5</accession>
<dbReference type="InterPro" id="IPR027417">
    <property type="entry name" value="P-loop_NTPase"/>
</dbReference>
<dbReference type="UniPathway" id="UPA00061">
    <property type="reaction ID" value="UER00516"/>
</dbReference>
<dbReference type="GO" id="GO:0008939">
    <property type="term" value="F:nicotinate-nucleotide-dimethylbenzimidazole phosphoribosyltransferase activity"/>
    <property type="evidence" value="ECO:0007669"/>
    <property type="project" value="UniProtKB-UniRule"/>
</dbReference>
<evidence type="ECO:0000256" key="7">
    <source>
        <dbReference type="ARBA" id="ARBA00022676"/>
    </source>
</evidence>
<keyword evidence="14" id="KW-1185">Reference proteome</keyword>
<dbReference type="GO" id="GO:0043752">
    <property type="term" value="F:adenosylcobinamide kinase activity"/>
    <property type="evidence" value="ECO:0007669"/>
    <property type="project" value="InterPro"/>
</dbReference>
<dbReference type="STRING" id="1344003.SAMN05445060_2668"/>
<keyword evidence="13" id="KW-0548">Nucleotidyltransferase</keyword>
<evidence type="ECO:0000313" key="13">
    <source>
        <dbReference type="EMBL" id="SIS09662.1"/>
    </source>
</evidence>
<name>A0A1N7GAV5_9NOCA</name>
<keyword evidence="8 11" id="KW-0808">Transferase</keyword>
<dbReference type="PANTHER" id="PTHR43463">
    <property type="entry name" value="NICOTINATE-NUCLEOTIDE--DIMETHYLBENZIMIDAZOLE PHOSPHORIBOSYLTRANSFERASE"/>
    <property type="match status" value="1"/>
</dbReference>
<evidence type="ECO:0000256" key="2">
    <source>
        <dbReference type="ARBA" id="ARBA00005049"/>
    </source>
</evidence>
<dbReference type="Proteomes" id="UP000186218">
    <property type="component" value="Unassembled WGS sequence"/>
</dbReference>
<dbReference type="NCBIfam" id="NF000996">
    <property type="entry name" value="PRK00105.1"/>
    <property type="match status" value="1"/>
</dbReference>
<dbReference type="InterPro" id="IPR003200">
    <property type="entry name" value="Nict_dMeBzImd_PRibTrfase"/>
</dbReference>
<comment type="catalytic activity">
    <reaction evidence="10 11">
        <text>5,6-dimethylbenzimidazole + nicotinate beta-D-ribonucleotide = alpha-ribazole 5'-phosphate + nicotinate + H(+)</text>
        <dbReference type="Rhea" id="RHEA:11196"/>
        <dbReference type="ChEBI" id="CHEBI:15378"/>
        <dbReference type="ChEBI" id="CHEBI:15890"/>
        <dbReference type="ChEBI" id="CHEBI:32544"/>
        <dbReference type="ChEBI" id="CHEBI:57502"/>
        <dbReference type="ChEBI" id="CHEBI:57918"/>
        <dbReference type="EC" id="2.4.2.21"/>
    </reaction>
</comment>
<dbReference type="InterPro" id="IPR017846">
    <property type="entry name" value="Nict_dMeBzImd_PRibTrfase_bact"/>
</dbReference>
<evidence type="ECO:0000256" key="12">
    <source>
        <dbReference type="SAM" id="MobiDB-lite"/>
    </source>
</evidence>
<feature type="region of interest" description="Disordered" evidence="12">
    <location>
        <begin position="189"/>
        <end position="214"/>
    </location>
</feature>
<feature type="active site" description="Proton acceptor" evidence="11">
    <location>
        <position position="551"/>
    </location>
</feature>